<dbReference type="GO" id="GO:0016874">
    <property type="term" value="F:ligase activity"/>
    <property type="evidence" value="ECO:0007669"/>
    <property type="project" value="UniProtKB-KW"/>
</dbReference>
<dbReference type="Pfam" id="PF13607">
    <property type="entry name" value="Succ_CoA_lig"/>
    <property type="match status" value="1"/>
</dbReference>
<dbReference type="InterPro" id="IPR032875">
    <property type="entry name" value="Succ_CoA_lig_flav_dom"/>
</dbReference>
<dbReference type="AlphaFoldDB" id="A0A9J6PG62"/>
<keyword evidence="4" id="KW-1185">Reference proteome</keyword>
<gene>
    <name evidence="3" type="ORF">NJQ99_01600</name>
</gene>
<dbReference type="Gene3D" id="3.40.50.261">
    <property type="entry name" value="Succinyl-CoA synthetase domains"/>
    <property type="match status" value="2"/>
</dbReference>
<evidence type="ECO:0000313" key="3">
    <source>
        <dbReference type="EMBL" id="MCP1335098.1"/>
    </source>
</evidence>
<dbReference type="InterPro" id="IPR036291">
    <property type="entry name" value="NAD(P)-bd_dom_sf"/>
</dbReference>
<keyword evidence="1" id="KW-0816">Tricarboxylic acid cycle</keyword>
<dbReference type="Gene3D" id="3.40.50.720">
    <property type="entry name" value="NAD(P)-binding Rossmann-like Domain"/>
    <property type="match status" value="1"/>
</dbReference>
<evidence type="ECO:0000256" key="1">
    <source>
        <dbReference type="ARBA" id="ARBA00022532"/>
    </source>
</evidence>
<dbReference type="GO" id="GO:0006099">
    <property type="term" value="P:tricarboxylic acid cycle"/>
    <property type="evidence" value="ECO:0007669"/>
    <property type="project" value="UniProtKB-KW"/>
</dbReference>
<comment type="caution">
    <text evidence="3">The sequence shown here is derived from an EMBL/GenBank/DDBJ whole genome shotgun (WGS) entry which is preliminary data.</text>
</comment>
<proteinExistence type="predicted"/>
<dbReference type="SUPFAM" id="SSF51735">
    <property type="entry name" value="NAD(P)-binding Rossmann-fold domains"/>
    <property type="match status" value="1"/>
</dbReference>
<dbReference type="Proteomes" id="UP001055804">
    <property type="component" value="Unassembled WGS sequence"/>
</dbReference>
<organism evidence="3 4">
    <name type="scientific">Futiania mangrovi</name>
    <dbReference type="NCBI Taxonomy" id="2959716"/>
    <lineage>
        <taxon>Bacteria</taxon>
        <taxon>Pseudomonadati</taxon>
        <taxon>Pseudomonadota</taxon>
        <taxon>Alphaproteobacteria</taxon>
        <taxon>Futianiales</taxon>
        <taxon>Futianiaceae</taxon>
        <taxon>Futiania</taxon>
    </lineage>
</organism>
<dbReference type="SUPFAM" id="SSF56059">
    <property type="entry name" value="Glutathione synthetase ATP-binding domain-like"/>
    <property type="match status" value="1"/>
</dbReference>
<sequence length="694" mass="71988">MSLDAFLNPRSVAIVGASDNPDKIGGRPIHYMQKFGYTGTLYPVNPAREQVQGLKSYPDLASLPEAPEAAIIAVAGSAAIAAVEECARAGVKAAVIMASGFGETGPEGKAQEAAMRAMAHAAGMRLVGPNSQGLANFGNGAILSFSTMFIESPPQDGPVACISQSGAMSVVPYGMLRARGIGLRHTHATGNDCDVTVGELAAAVVQDPGVKLLLLYLETFNDPENLAHAAEIARDRGVPIIAVKSGRSEDGKRAAASHTGALATADRVVDAFFERHGIWRANGMLELVHAAELYLQGWKPKGRKLAVISNSGATCVLSADAADRAGLPLARLAPATETRLKEILPSFAASSNPIDITAALLSNSGLFGDVLPVAGNDPDVDLFLIGIPVSGRGYDYPRYAKDAGAFMRESGKAVVLAAPQAIVRDAFVAEGVPAFETEDEAVAALAQFTGHHAIMAAAKPAALAPKGPSGDVRTRFLDEHRSLSLLERHGLPAVERRLCHSLAEAQAFQVHVGGPIVLKACSAALPHKSEHGLVHLKLADADAIARAWRDIETHAAGLGVALDGILAARMASGARELIVGGRLDPMFGPVVTLGDGGILVEAMPDSTLLLPHFDAEDVRAALMKLRIAPLFRGVRGQPPLDVAGIARAARAVAGLLIEGGGRVTSVDVNPVLVSSDGAVAIDALVEGTEPEALC</sequence>
<dbReference type="Pfam" id="PF13549">
    <property type="entry name" value="ATP-grasp_5"/>
    <property type="match status" value="1"/>
</dbReference>
<dbReference type="SMART" id="SM00881">
    <property type="entry name" value="CoA_binding"/>
    <property type="match status" value="1"/>
</dbReference>
<accession>A0A9J6PG62</accession>
<protein>
    <submittedName>
        <fullName evidence="3">Acetate--CoA ligase family protein</fullName>
    </submittedName>
</protein>
<dbReference type="RefSeq" id="WP_269331053.1">
    <property type="nucleotide sequence ID" value="NZ_JAMZFT010000001.1"/>
</dbReference>
<keyword evidence="3" id="KW-0436">Ligase</keyword>
<reference evidence="3" key="1">
    <citation type="submission" date="2022-06" db="EMBL/GenBank/DDBJ databases">
        <title>Isolation and Genomics of Futiania mangrovii gen. nov., sp. nov., a Rare and Metabolically-versatile member in the Class Alphaproteobacteria.</title>
        <authorList>
            <person name="Liu L."/>
            <person name="Huang W.-C."/>
            <person name="Pan J."/>
            <person name="Li J."/>
            <person name="Huang Y."/>
            <person name="Du H."/>
            <person name="Liu Y."/>
            <person name="Li M."/>
        </authorList>
    </citation>
    <scope>NUCLEOTIDE SEQUENCE</scope>
    <source>
        <strain evidence="3">FT118</strain>
    </source>
</reference>
<dbReference type="EMBL" id="JAMZFT010000001">
    <property type="protein sequence ID" value="MCP1335098.1"/>
    <property type="molecule type" value="Genomic_DNA"/>
</dbReference>
<dbReference type="PANTHER" id="PTHR42793">
    <property type="entry name" value="COA BINDING DOMAIN CONTAINING PROTEIN"/>
    <property type="match status" value="1"/>
</dbReference>
<dbReference type="Gene3D" id="3.30.470.20">
    <property type="entry name" value="ATP-grasp fold, B domain"/>
    <property type="match status" value="1"/>
</dbReference>
<feature type="domain" description="CoA-binding" evidence="2">
    <location>
        <begin position="6"/>
        <end position="101"/>
    </location>
</feature>
<dbReference type="InterPro" id="IPR013815">
    <property type="entry name" value="ATP_grasp_subdomain_1"/>
</dbReference>
<dbReference type="GO" id="GO:0005524">
    <property type="term" value="F:ATP binding"/>
    <property type="evidence" value="ECO:0007669"/>
    <property type="project" value="InterPro"/>
</dbReference>
<name>A0A9J6PG62_9PROT</name>
<dbReference type="SUPFAM" id="SSF52210">
    <property type="entry name" value="Succinyl-CoA synthetase domains"/>
    <property type="match status" value="2"/>
</dbReference>
<dbReference type="Gene3D" id="3.30.1490.20">
    <property type="entry name" value="ATP-grasp fold, A domain"/>
    <property type="match status" value="1"/>
</dbReference>
<dbReference type="Pfam" id="PF13380">
    <property type="entry name" value="CoA_binding_2"/>
    <property type="match status" value="1"/>
</dbReference>
<dbReference type="PANTHER" id="PTHR42793:SF4">
    <property type="entry name" value="BLL6376 PROTEIN"/>
    <property type="match status" value="1"/>
</dbReference>
<dbReference type="InterPro" id="IPR003781">
    <property type="entry name" value="CoA-bd"/>
</dbReference>
<evidence type="ECO:0000313" key="4">
    <source>
        <dbReference type="Proteomes" id="UP001055804"/>
    </source>
</evidence>
<evidence type="ECO:0000259" key="2">
    <source>
        <dbReference type="SMART" id="SM00881"/>
    </source>
</evidence>
<dbReference type="InterPro" id="IPR016102">
    <property type="entry name" value="Succinyl-CoA_synth-like"/>
</dbReference>